<evidence type="ECO:0000256" key="12">
    <source>
        <dbReference type="ARBA" id="ARBA00023136"/>
    </source>
</evidence>
<evidence type="ECO:0000256" key="17">
    <source>
        <dbReference type="ARBA" id="ARBA00060485"/>
    </source>
</evidence>
<protein>
    <recommendedName>
        <fullName evidence="3 18">FAD:protein FMN transferase</fullName>
        <ecNumber evidence="2 18">2.7.1.180</ecNumber>
    </recommendedName>
    <alternativeName>
        <fullName evidence="15 18">Flavin transferase</fullName>
    </alternativeName>
</protein>
<dbReference type="InterPro" id="IPR003374">
    <property type="entry name" value="ApbE-like_sf"/>
</dbReference>
<gene>
    <name evidence="21" type="ORF">B597_009090</name>
</gene>
<dbReference type="SUPFAM" id="SSF143631">
    <property type="entry name" value="ApbE-like"/>
    <property type="match status" value="1"/>
</dbReference>
<accession>A0A061JP96</accession>
<evidence type="ECO:0000256" key="6">
    <source>
        <dbReference type="ARBA" id="ARBA00022630"/>
    </source>
</evidence>
<keyword evidence="5" id="KW-0997">Cell inner membrane</keyword>
<dbReference type="PANTHER" id="PTHR30040">
    <property type="entry name" value="THIAMINE BIOSYNTHESIS LIPOPROTEIN APBE"/>
    <property type="match status" value="1"/>
</dbReference>
<keyword evidence="12" id="KW-0472">Membrane</keyword>
<comment type="catalytic activity">
    <reaction evidence="16 18">
        <text>L-threonyl-[protein] + FAD = FMN-L-threonyl-[protein] + AMP + H(+)</text>
        <dbReference type="Rhea" id="RHEA:36847"/>
        <dbReference type="Rhea" id="RHEA-COMP:11060"/>
        <dbReference type="Rhea" id="RHEA-COMP:11061"/>
        <dbReference type="ChEBI" id="CHEBI:15378"/>
        <dbReference type="ChEBI" id="CHEBI:30013"/>
        <dbReference type="ChEBI" id="CHEBI:57692"/>
        <dbReference type="ChEBI" id="CHEBI:74257"/>
        <dbReference type="ChEBI" id="CHEBI:456215"/>
        <dbReference type="EC" id="2.7.1.180"/>
    </reaction>
</comment>
<dbReference type="GO" id="GO:0046872">
    <property type="term" value="F:metal ion binding"/>
    <property type="evidence" value="ECO:0007669"/>
    <property type="project" value="UniProtKB-UniRule"/>
</dbReference>
<sequence>MIQASLQPLTAVVSLKPVIAVALAAALTGCFFQDKVEAFGGPTMGSTYTVKYVRSGDVVAKEALQDEVEAILGEIDKQLSTYRSDSDVERFNALPGGSCANVPDAMRELVAAGEQLSADSDGAFDLTLEPLLNIWGFGPQGRSERVPSAAEVEAARALTGHRHLRIEGDRLCKSVAVQLDFNSIAAGYAVERVTARLEALGVRSYLVEITGELKAEGRKPDGSPWRIAIEAPRDDERVAQKIVELDGLGVSTSGDYRNYFERDGRRYSHTLDPQTGRPIEHHLAAVTVIDESTLRADGLSTALMVLGPERGLALAERNAIAAFFVVREGQEFVTASTKAFDELFGEGVEQ</sequence>
<dbReference type="PIRSF" id="PIRSF006268">
    <property type="entry name" value="ApbE"/>
    <property type="match status" value="1"/>
</dbReference>
<feature type="binding site" evidence="19">
    <location>
        <position position="301"/>
    </location>
    <ligand>
        <name>Mg(2+)</name>
        <dbReference type="ChEBI" id="CHEBI:18420"/>
    </ligand>
</feature>
<dbReference type="HOGENOM" id="CLU_044403_0_0_6"/>
<organism evidence="21 22">
    <name type="scientific">Stutzerimonas stutzeri KOS6</name>
    <dbReference type="NCBI Taxonomy" id="1218352"/>
    <lineage>
        <taxon>Bacteria</taxon>
        <taxon>Pseudomonadati</taxon>
        <taxon>Pseudomonadota</taxon>
        <taxon>Gammaproteobacteria</taxon>
        <taxon>Pseudomonadales</taxon>
        <taxon>Pseudomonadaceae</taxon>
        <taxon>Stutzerimonas</taxon>
    </lineage>
</organism>
<evidence type="ECO:0000313" key="22">
    <source>
        <dbReference type="Proteomes" id="UP000026923"/>
    </source>
</evidence>
<keyword evidence="6 18" id="KW-0285">Flavoprotein</keyword>
<evidence type="ECO:0000256" key="20">
    <source>
        <dbReference type="SAM" id="SignalP"/>
    </source>
</evidence>
<dbReference type="Pfam" id="PF02424">
    <property type="entry name" value="ApbE"/>
    <property type="match status" value="1"/>
</dbReference>
<evidence type="ECO:0000256" key="11">
    <source>
        <dbReference type="ARBA" id="ARBA00022842"/>
    </source>
</evidence>
<dbReference type="GO" id="GO:0005886">
    <property type="term" value="C:plasma membrane"/>
    <property type="evidence" value="ECO:0007669"/>
    <property type="project" value="UniProtKB-SubCell"/>
</dbReference>
<evidence type="ECO:0000256" key="5">
    <source>
        <dbReference type="ARBA" id="ARBA00022519"/>
    </source>
</evidence>
<feature type="binding site" evidence="19">
    <location>
        <position position="297"/>
    </location>
    <ligand>
        <name>Mg(2+)</name>
        <dbReference type="ChEBI" id="CHEBI:18420"/>
    </ligand>
</feature>
<evidence type="ECO:0000256" key="16">
    <source>
        <dbReference type="ARBA" id="ARBA00048540"/>
    </source>
</evidence>
<dbReference type="InterPro" id="IPR024932">
    <property type="entry name" value="ApbE"/>
</dbReference>
<evidence type="ECO:0000256" key="9">
    <source>
        <dbReference type="ARBA" id="ARBA00022729"/>
    </source>
</evidence>
<keyword evidence="10 18" id="KW-0274">FAD</keyword>
<evidence type="ECO:0000256" key="14">
    <source>
        <dbReference type="ARBA" id="ARBA00023288"/>
    </source>
</evidence>
<feature type="chain" id="PRO_5039928282" description="FAD:protein FMN transferase" evidence="20">
    <location>
        <begin position="25"/>
        <end position="350"/>
    </location>
</feature>
<evidence type="ECO:0000256" key="3">
    <source>
        <dbReference type="ARBA" id="ARBA00016337"/>
    </source>
</evidence>
<comment type="caution">
    <text evidence="21">The sequence shown here is derived from an EMBL/GenBank/DDBJ whole genome shotgun (WGS) entry which is preliminary data.</text>
</comment>
<evidence type="ECO:0000256" key="19">
    <source>
        <dbReference type="PIRSR" id="PIRSR006268-2"/>
    </source>
</evidence>
<dbReference type="Proteomes" id="UP000026923">
    <property type="component" value="Unassembled WGS sequence"/>
</dbReference>
<evidence type="ECO:0000256" key="10">
    <source>
        <dbReference type="ARBA" id="ARBA00022827"/>
    </source>
</evidence>
<evidence type="ECO:0000256" key="15">
    <source>
        <dbReference type="ARBA" id="ARBA00031306"/>
    </source>
</evidence>
<reference evidence="21 22" key="1">
    <citation type="journal article" date="2013" name="Genome Announc.">
        <title>Draft Genome of the Nitrogen-Fixing Bacterium Pseudomonas stutzeri Strain KOS6 Isolated from Industrial Hydrocarbon Sludge.</title>
        <authorList>
            <person name="Grigoryeva T.V."/>
            <person name="Laikov A.V."/>
            <person name="Naumova R.P."/>
            <person name="Manolov A.I."/>
            <person name="Larin A.K."/>
            <person name="Karpova I.Y."/>
            <person name="Semashko T.A."/>
            <person name="Alexeev D.G."/>
            <person name="Kostryukova E.S."/>
            <person name="Muller R."/>
            <person name="Govorun V.M."/>
        </authorList>
    </citation>
    <scope>NUCLEOTIDE SEQUENCE [LARGE SCALE GENOMIC DNA]</scope>
    <source>
        <strain evidence="21 22">KOS6</strain>
    </source>
</reference>
<evidence type="ECO:0000256" key="18">
    <source>
        <dbReference type="PIRNR" id="PIRNR006268"/>
    </source>
</evidence>
<keyword evidence="8 18" id="KW-0479">Metal-binding</keyword>
<comment type="cofactor">
    <cofactor evidence="19">
        <name>Mg(2+)</name>
        <dbReference type="ChEBI" id="CHEBI:18420"/>
    </cofactor>
    <cofactor evidence="19">
        <name>Mn(2+)</name>
        <dbReference type="ChEBI" id="CHEBI:29035"/>
    </cofactor>
    <text evidence="19">Magnesium. Can also use manganese.</text>
</comment>
<keyword evidence="13" id="KW-0564">Palmitate</keyword>
<comment type="similarity">
    <text evidence="1 18">Belongs to the ApbE family.</text>
</comment>
<dbReference type="FunFam" id="3.10.520.10:FF:000001">
    <property type="entry name" value="FAD:protein FMN transferase"/>
    <property type="match status" value="1"/>
</dbReference>
<evidence type="ECO:0000313" key="21">
    <source>
        <dbReference type="EMBL" id="EWC41562.1"/>
    </source>
</evidence>
<keyword evidence="14 21" id="KW-0449">Lipoprotein</keyword>
<evidence type="ECO:0000256" key="1">
    <source>
        <dbReference type="ARBA" id="ARBA00008282"/>
    </source>
</evidence>
<feature type="binding site" evidence="19">
    <location>
        <position position="183"/>
    </location>
    <ligand>
        <name>Mg(2+)</name>
        <dbReference type="ChEBI" id="CHEBI:18420"/>
    </ligand>
</feature>
<evidence type="ECO:0000256" key="4">
    <source>
        <dbReference type="ARBA" id="ARBA00022475"/>
    </source>
</evidence>
<keyword evidence="11 18" id="KW-0460">Magnesium</keyword>
<comment type="subcellular location">
    <subcellularLocation>
        <location evidence="17">Cell inner membrane</location>
        <topology evidence="17">Lipid-anchor</topology>
        <orientation evidence="17">Periplasmic side</orientation>
    </subcellularLocation>
</comment>
<dbReference type="Gene3D" id="3.10.520.10">
    <property type="entry name" value="ApbE-like domains"/>
    <property type="match status" value="1"/>
</dbReference>
<keyword evidence="7 18" id="KW-0808">Transferase</keyword>
<evidence type="ECO:0000256" key="7">
    <source>
        <dbReference type="ARBA" id="ARBA00022679"/>
    </source>
</evidence>
<dbReference type="EMBL" id="AMCZ02000009">
    <property type="protein sequence ID" value="EWC41562.1"/>
    <property type="molecule type" value="Genomic_DNA"/>
</dbReference>
<evidence type="ECO:0000256" key="2">
    <source>
        <dbReference type="ARBA" id="ARBA00011955"/>
    </source>
</evidence>
<keyword evidence="9 20" id="KW-0732">Signal</keyword>
<proteinExistence type="inferred from homology"/>
<dbReference type="PANTHER" id="PTHR30040:SF2">
    <property type="entry name" value="FAD:PROTEIN FMN TRANSFERASE"/>
    <property type="match status" value="1"/>
</dbReference>
<dbReference type="GO" id="GO:0016740">
    <property type="term" value="F:transferase activity"/>
    <property type="evidence" value="ECO:0007669"/>
    <property type="project" value="UniProtKB-UniRule"/>
</dbReference>
<dbReference type="AlphaFoldDB" id="A0A061JP96"/>
<name>A0A061JP96_STUST</name>
<dbReference type="eggNOG" id="COG1477">
    <property type="taxonomic scope" value="Bacteria"/>
</dbReference>
<evidence type="ECO:0000256" key="13">
    <source>
        <dbReference type="ARBA" id="ARBA00023139"/>
    </source>
</evidence>
<dbReference type="EC" id="2.7.1.180" evidence="2 18"/>
<feature type="signal peptide" evidence="20">
    <location>
        <begin position="1"/>
        <end position="24"/>
    </location>
</feature>
<evidence type="ECO:0000256" key="8">
    <source>
        <dbReference type="ARBA" id="ARBA00022723"/>
    </source>
</evidence>
<keyword evidence="4" id="KW-1003">Cell membrane</keyword>